<dbReference type="Pfam" id="PF00126">
    <property type="entry name" value="HTH_1"/>
    <property type="match status" value="1"/>
</dbReference>
<keyword evidence="4" id="KW-0804">Transcription</keyword>
<protein>
    <submittedName>
        <fullName evidence="6">HTH-type transcriptional regulator GbpR</fullName>
    </submittedName>
</protein>
<dbReference type="PROSITE" id="PS50931">
    <property type="entry name" value="HTH_LYSR"/>
    <property type="match status" value="1"/>
</dbReference>
<dbReference type="InterPro" id="IPR050950">
    <property type="entry name" value="HTH-type_LysR_regulators"/>
</dbReference>
<dbReference type="InterPro" id="IPR005119">
    <property type="entry name" value="LysR_subst-bd"/>
</dbReference>
<accession>A0A2R8BR97</accession>
<dbReference type="Gene3D" id="1.10.10.10">
    <property type="entry name" value="Winged helix-like DNA-binding domain superfamily/Winged helix DNA-binding domain"/>
    <property type="match status" value="1"/>
</dbReference>
<proteinExistence type="inferred from homology"/>
<dbReference type="SUPFAM" id="SSF53850">
    <property type="entry name" value="Periplasmic binding protein-like II"/>
    <property type="match status" value="1"/>
</dbReference>
<dbReference type="InterPro" id="IPR000847">
    <property type="entry name" value="LysR_HTH_N"/>
</dbReference>
<comment type="similarity">
    <text evidence="1">Belongs to the LysR transcriptional regulatory family.</text>
</comment>
<dbReference type="RefSeq" id="WP_108892515.1">
    <property type="nucleotide sequence ID" value="NZ_ONZF01000001.1"/>
</dbReference>
<evidence type="ECO:0000259" key="5">
    <source>
        <dbReference type="PROSITE" id="PS50931"/>
    </source>
</evidence>
<dbReference type="Gene3D" id="3.40.190.290">
    <property type="match status" value="1"/>
</dbReference>
<keyword evidence="3" id="KW-0238">DNA-binding</keyword>
<evidence type="ECO:0000313" key="7">
    <source>
        <dbReference type="Proteomes" id="UP000244912"/>
    </source>
</evidence>
<dbReference type="EMBL" id="ONZF01000001">
    <property type="protein sequence ID" value="SPJ22658.1"/>
    <property type="molecule type" value="Genomic_DNA"/>
</dbReference>
<dbReference type="Proteomes" id="UP000244912">
    <property type="component" value="Unassembled WGS sequence"/>
</dbReference>
<evidence type="ECO:0000313" key="6">
    <source>
        <dbReference type="EMBL" id="SPJ22658.1"/>
    </source>
</evidence>
<evidence type="ECO:0000256" key="4">
    <source>
        <dbReference type="ARBA" id="ARBA00023163"/>
    </source>
</evidence>
<sequence length="323" mass="35083">MSSEIPKGNELVRRGLKFSQLRLLAALRETGQIGAAAAHVGMTQPAASRLLSQLEAMIGTPLYARHSRGIALTEAGSVLADQAMTTLRGLDQAAEKMAQLRGGTRGHVRIGSVTGPSLELLLPVLREARLAFPEVEVTVRVETSDRLAEALLADDLDFYIGRIPDGADARPFAIDMIGAEPISLLVRLDHPLVNRQNITLEECLSYDWVMQPPGGLLRRTAETYLLERGHALPRRVIGTTSILFTLALINETNAVAPLARAVAQFFIERAALGSRLEVLPAAMDMAVKDFGLVRRADDDPRPVTDRILNLLRAHAAKRGQQTG</sequence>
<evidence type="ECO:0000256" key="3">
    <source>
        <dbReference type="ARBA" id="ARBA00023125"/>
    </source>
</evidence>
<gene>
    <name evidence="6" type="primary">gbpR_1</name>
    <name evidence="6" type="ORF">PAA8504_00453</name>
</gene>
<dbReference type="SUPFAM" id="SSF46785">
    <property type="entry name" value="Winged helix' DNA-binding domain"/>
    <property type="match status" value="1"/>
</dbReference>
<keyword evidence="2" id="KW-0805">Transcription regulation</keyword>
<reference evidence="6 7" key="1">
    <citation type="submission" date="2018-03" db="EMBL/GenBank/DDBJ databases">
        <authorList>
            <person name="Keele B.F."/>
        </authorList>
    </citation>
    <scope>NUCLEOTIDE SEQUENCE [LARGE SCALE GENOMIC DNA]</scope>
    <source>
        <strain evidence="6 7">CECT 8504</strain>
    </source>
</reference>
<dbReference type="InterPro" id="IPR036390">
    <property type="entry name" value="WH_DNA-bd_sf"/>
</dbReference>
<dbReference type="PANTHER" id="PTHR30419">
    <property type="entry name" value="HTH-TYPE TRANSCRIPTIONAL REGULATOR YBHD"/>
    <property type="match status" value="1"/>
</dbReference>
<dbReference type="GO" id="GO:0003700">
    <property type="term" value="F:DNA-binding transcription factor activity"/>
    <property type="evidence" value="ECO:0007669"/>
    <property type="project" value="InterPro"/>
</dbReference>
<dbReference type="GO" id="GO:0003677">
    <property type="term" value="F:DNA binding"/>
    <property type="evidence" value="ECO:0007669"/>
    <property type="project" value="UniProtKB-KW"/>
</dbReference>
<dbReference type="InterPro" id="IPR036388">
    <property type="entry name" value="WH-like_DNA-bd_sf"/>
</dbReference>
<dbReference type="AlphaFoldDB" id="A0A2R8BR97"/>
<evidence type="ECO:0000256" key="1">
    <source>
        <dbReference type="ARBA" id="ARBA00009437"/>
    </source>
</evidence>
<dbReference type="PRINTS" id="PR00039">
    <property type="entry name" value="HTHLYSR"/>
</dbReference>
<name>A0A2R8BR97_9RHOB</name>
<keyword evidence="7" id="KW-1185">Reference proteome</keyword>
<dbReference type="GO" id="GO:0005829">
    <property type="term" value="C:cytosol"/>
    <property type="evidence" value="ECO:0007669"/>
    <property type="project" value="TreeGrafter"/>
</dbReference>
<feature type="domain" description="HTH lysR-type" evidence="5">
    <location>
        <begin position="16"/>
        <end position="73"/>
    </location>
</feature>
<dbReference type="Pfam" id="PF03466">
    <property type="entry name" value="LysR_substrate"/>
    <property type="match status" value="1"/>
</dbReference>
<dbReference type="OrthoDB" id="9803030at2"/>
<organism evidence="6 7">
    <name type="scientific">Palleronia abyssalis</name>
    <dbReference type="NCBI Taxonomy" id="1501240"/>
    <lineage>
        <taxon>Bacteria</taxon>
        <taxon>Pseudomonadati</taxon>
        <taxon>Pseudomonadota</taxon>
        <taxon>Alphaproteobacteria</taxon>
        <taxon>Rhodobacterales</taxon>
        <taxon>Roseobacteraceae</taxon>
        <taxon>Palleronia</taxon>
    </lineage>
</organism>
<dbReference type="PANTHER" id="PTHR30419:SF8">
    <property type="entry name" value="NITROGEN ASSIMILATION TRANSCRIPTIONAL ACTIVATOR-RELATED"/>
    <property type="match status" value="1"/>
</dbReference>
<evidence type="ECO:0000256" key="2">
    <source>
        <dbReference type="ARBA" id="ARBA00023015"/>
    </source>
</evidence>